<dbReference type="Proteomes" id="UP000006727">
    <property type="component" value="Chromosome 2"/>
</dbReference>
<keyword evidence="1" id="KW-1133">Transmembrane helix</keyword>
<proteinExistence type="predicted"/>
<evidence type="ECO:0000313" key="2">
    <source>
        <dbReference type="EMBL" id="PNR60595.1"/>
    </source>
</evidence>
<feature type="transmembrane region" description="Helical" evidence="1">
    <location>
        <begin position="32"/>
        <end position="56"/>
    </location>
</feature>
<evidence type="ECO:0000313" key="3">
    <source>
        <dbReference type="EnsemblPlants" id="PAC:32937369.CDS.1"/>
    </source>
</evidence>
<protein>
    <submittedName>
        <fullName evidence="2 3">Uncharacterized protein</fullName>
    </submittedName>
</protein>
<accession>A0A2K1L3J0</accession>
<dbReference type="Gramene" id="Pp3c2_29579V3.1">
    <property type="protein sequence ID" value="PAC:32937369.CDS.1"/>
    <property type="gene ID" value="Pp3c2_29579"/>
</dbReference>
<reference evidence="2 4" key="2">
    <citation type="journal article" date="2018" name="Plant J.">
        <title>The Physcomitrella patens chromosome-scale assembly reveals moss genome structure and evolution.</title>
        <authorList>
            <person name="Lang D."/>
            <person name="Ullrich K.K."/>
            <person name="Murat F."/>
            <person name="Fuchs J."/>
            <person name="Jenkins J."/>
            <person name="Haas F.B."/>
            <person name="Piednoel M."/>
            <person name="Gundlach H."/>
            <person name="Van Bel M."/>
            <person name="Meyberg R."/>
            <person name="Vives C."/>
            <person name="Morata J."/>
            <person name="Symeonidi A."/>
            <person name="Hiss M."/>
            <person name="Muchero W."/>
            <person name="Kamisugi Y."/>
            <person name="Saleh O."/>
            <person name="Blanc G."/>
            <person name="Decker E.L."/>
            <person name="van Gessel N."/>
            <person name="Grimwood J."/>
            <person name="Hayes R.D."/>
            <person name="Graham S.W."/>
            <person name="Gunter L.E."/>
            <person name="McDaniel S.F."/>
            <person name="Hoernstein S.N.W."/>
            <person name="Larsson A."/>
            <person name="Li F.W."/>
            <person name="Perroud P.F."/>
            <person name="Phillips J."/>
            <person name="Ranjan P."/>
            <person name="Rokshar D.S."/>
            <person name="Rothfels C.J."/>
            <person name="Schneider L."/>
            <person name="Shu S."/>
            <person name="Stevenson D.W."/>
            <person name="Thummler F."/>
            <person name="Tillich M."/>
            <person name="Villarreal Aguilar J.C."/>
            <person name="Widiez T."/>
            <person name="Wong G.K."/>
            <person name="Wymore A."/>
            <person name="Zhang Y."/>
            <person name="Zimmer A.D."/>
            <person name="Quatrano R.S."/>
            <person name="Mayer K.F.X."/>
            <person name="Goodstein D."/>
            <person name="Casacuberta J.M."/>
            <person name="Vandepoele K."/>
            <person name="Reski R."/>
            <person name="Cuming A.C."/>
            <person name="Tuskan G.A."/>
            <person name="Maumus F."/>
            <person name="Salse J."/>
            <person name="Schmutz J."/>
            <person name="Rensing S.A."/>
        </authorList>
    </citation>
    <scope>NUCLEOTIDE SEQUENCE [LARGE SCALE GENOMIC DNA]</scope>
    <source>
        <strain evidence="3 4">cv. Gransden 2004</strain>
    </source>
</reference>
<reference evidence="3" key="3">
    <citation type="submission" date="2020-12" db="UniProtKB">
        <authorList>
            <consortium name="EnsemblPlants"/>
        </authorList>
    </citation>
    <scope>IDENTIFICATION</scope>
</reference>
<organism evidence="2">
    <name type="scientific">Physcomitrium patens</name>
    <name type="common">Spreading-leaved earth moss</name>
    <name type="synonym">Physcomitrella patens</name>
    <dbReference type="NCBI Taxonomy" id="3218"/>
    <lineage>
        <taxon>Eukaryota</taxon>
        <taxon>Viridiplantae</taxon>
        <taxon>Streptophyta</taxon>
        <taxon>Embryophyta</taxon>
        <taxon>Bryophyta</taxon>
        <taxon>Bryophytina</taxon>
        <taxon>Bryopsida</taxon>
        <taxon>Funariidae</taxon>
        <taxon>Funariales</taxon>
        <taxon>Funariaceae</taxon>
        <taxon>Physcomitrium</taxon>
    </lineage>
</organism>
<evidence type="ECO:0000313" key="4">
    <source>
        <dbReference type="Proteomes" id="UP000006727"/>
    </source>
</evidence>
<reference evidence="2 4" key="1">
    <citation type="journal article" date="2008" name="Science">
        <title>The Physcomitrella genome reveals evolutionary insights into the conquest of land by plants.</title>
        <authorList>
            <person name="Rensing S."/>
            <person name="Lang D."/>
            <person name="Zimmer A."/>
            <person name="Terry A."/>
            <person name="Salamov A."/>
            <person name="Shapiro H."/>
            <person name="Nishiyama T."/>
            <person name="Perroud P.-F."/>
            <person name="Lindquist E."/>
            <person name="Kamisugi Y."/>
            <person name="Tanahashi T."/>
            <person name="Sakakibara K."/>
            <person name="Fujita T."/>
            <person name="Oishi K."/>
            <person name="Shin-I T."/>
            <person name="Kuroki Y."/>
            <person name="Toyoda A."/>
            <person name="Suzuki Y."/>
            <person name="Hashimoto A."/>
            <person name="Yamaguchi K."/>
            <person name="Sugano A."/>
            <person name="Kohara Y."/>
            <person name="Fujiyama A."/>
            <person name="Anterola A."/>
            <person name="Aoki S."/>
            <person name="Ashton N."/>
            <person name="Barbazuk W.B."/>
            <person name="Barker E."/>
            <person name="Bennetzen J."/>
            <person name="Bezanilla M."/>
            <person name="Blankenship R."/>
            <person name="Cho S.H."/>
            <person name="Dutcher S."/>
            <person name="Estelle M."/>
            <person name="Fawcett J.A."/>
            <person name="Gundlach H."/>
            <person name="Hanada K."/>
            <person name="Heyl A."/>
            <person name="Hicks K.A."/>
            <person name="Hugh J."/>
            <person name="Lohr M."/>
            <person name="Mayer K."/>
            <person name="Melkozernov A."/>
            <person name="Murata T."/>
            <person name="Nelson D."/>
            <person name="Pils B."/>
            <person name="Prigge M."/>
            <person name="Reiss B."/>
            <person name="Renner T."/>
            <person name="Rombauts S."/>
            <person name="Rushton P."/>
            <person name="Sanderfoot A."/>
            <person name="Schween G."/>
            <person name="Shiu S.-H."/>
            <person name="Stueber K."/>
            <person name="Theodoulou F.L."/>
            <person name="Tu H."/>
            <person name="Van de Peer Y."/>
            <person name="Verrier P.J."/>
            <person name="Waters E."/>
            <person name="Wood A."/>
            <person name="Yang L."/>
            <person name="Cove D."/>
            <person name="Cuming A."/>
            <person name="Hasebe M."/>
            <person name="Lucas S."/>
            <person name="Mishler D.B."/>
            <person name="Reski R."/>
            <person name="Grigoriev I."/>
            <person name="Quatrano R.S."/>
            <person name="Boore J.L."/>
        </authorList>
    </citation>
    <scope>NUCLEOTIDE SEQUENCE [LARGE SCALE GENOMIC DNA]</scope>
    <source>
        <strain evidence="3 4">cv. Gransden 2004</strain>
    </source>
</reference>
<evidence type="ECO:0000256" key="1">
    <source>
        <dbReference type="SAM" id="Phobius"/>
    </source>
</evidence>
<keyword evidence="1" id="KW-0472">Membrane</keyword>
<dbReference type="InParanoid" id="A0A2K1L3J0"/>
<keyword evidence="1" id="KW-0812">Transmembrane</keyword>
<gene>
    <name evidence="2" type="ORF">PHYPA_003388</name>
</gene>
<name>A0A2K1L3J0_PHYPA</name>
<keyword evidence="4" id="KW-1185">Reference proteome</keyword>
<sequence length="74" mass="8777">MILKPHQSRRIFSQHIPCIVSSEVLGIKLGDLLLFCFLLTNLMSVNELVNFLFFVFMKVVCNWKIHNWTHFLVR</sequence>
<dbReference type="EMBL" id="ABEU02000002">
    <property type="protein sequence ID" value="PNR60595.1"/>
    <property type="molecule type" value="Genomic_DNA"/>
</dbReference>
<dbReference type="EnsemblPlants" id="Pp3c2_29579V3.1">
    <property type="protein sequence ID" value="PAC:32937369.CDS.1"/>
    <property type="gene ID" value="Pp3c2_29579"/>
</dbReference>
<dbReference type="AlphaFoldDB" id="A0A2K1L3J0"/>